<feature type="transmembrane region" description="Helical" evidence="1">
    <location>
        <begin position="91"/>
        <end position="112"/>
    </location>
</feature>
<evidence type="ECO:0008006" key="4">
    <source>
        <dbReference type="Google" id="ProtNLM"/>
    </source>
</evidence>
<evidence type="ECO:0000313" key="3">
    <source>
        <dbReference type="Proteomes" id="UP000190906"/>
    </source>
</evidence>
<dbReference type="RefSeq" id="WP_078205640.1">
    <property type="nucleotide sequence ID" value="NZ_MUAJ01000058.1"/>
</dbReference>
<feature type="transmembrane region" description="Helical" evidence="1">
    <location>
        <begin position="6"/>
        <end position="25"/>
    </location>
</feature>
<dbReference type="Proteomes" id="UP000190906">
    <property type="component" value="Unassembled WGS sequence"/>
</dbReference>
<gene>
    <name evidence="2" type="ORF">BW897_29345</name>
</gene>
<feature type="transmembrane region" description="Helical" evidence="1">
    <location>
        <begin position="269"/>
        <end position="290"/>
    </location>
</feature>
<keyword evidence="1" id="KW-1133">Transmembrane helix</keyword>
<name>A0A1S9THB2_BACCE</name>
<keyword evidence="1" id="KW-0812">Transmembrane</keyword>
<reference evidence="2 3" key="1">
    <citation type="submission" date="2017-01" db="EMBL/GenBank/DDBJ databases">
        <title>Bacillus cereus isolates.</title>
        <authorList>
            <person name="Beno S.M."/>
        </authorList>
    </citation>
    <scope>NUCLEOTIDE SEQUENCE [LARGE SCALE GENOMIC DNA]</scope>
    <source>
        <strain evidence="2 3">FSL H8-0485</strain>
    </source>
</reference>
<accession>A0A1S9THB2</accession>
<feature type="transmembrane region" description="Helical" evidence="1">
    <location>
        <begin position="118"/>
        <end position="134"/>
    </location>
</feature>
<proteinExistence type="predicted"/>
<evidence type="ECO:0000256" key="1">
    <source>
        <dbReference type="SAM" id="Phobius"/>
    </source>
</evidence>
<dbReference type="EMBL" id="MUAJ01000058">
    <property type="protein sequence ID" value="OOR09129.1"/>
    <property type="molecule type" value="Genomic_DNA"/>
</dbReference>
<keyword evidence="1" id="KW-0472">Membrane</keyword>
<protein>
    <recommendedName>
        <fullName evidence="4">Type II secretion system protein GspF domain-containing protein</fullName>
    </recommendedName>
</protein>
<sequence length="297" mass="34780">MNLYPLILLFILVLPFVLVAYNLVLERQKSKRFQIYSIVKKSNVANKRQPILYTMLYPILKLKKNWISQEREKELEKKLKKVNSSLTPMEFIISKLTFSIINFLVIASLIFYVPDLKIVIFPLALVFAVMGFYVKESKLNSNVKAKQLRMQLELPEYMISLAYMIGRYTAYEATKRSIEYASDNLRPLVENLIAQIELEPGNFEPYLEFAREVDIPAAYQFMVALQQAMVMDESQSREIINNQIKLMRRLRAESYETLVASRPGMVFKYLISTYLCIIVFVIGFSFTSIYEKFVHMF</sequence>
<comment type="caution">
    <text evidence="2">The sequence shown here is derived from an EMBL/GenBank/DDBJ whole genome shotgun (WGS) entry which is preliminary data.</text>
</comment>
<evidence type="ECO:0000313" key="2">
    <source>
        <dbReference type="EMBL" id="OOR09129.1"/>
    </source>
</evidence>
<organism evidence="2 3">
    <name type="scientific">Bacillus cereus</name>
    <dbReference type="NCBI Taxonomy" id="1396"/>
    <lineage>
        <taxon>Bacteria</taxon>
        <taxon>Bacillati</taxon>
        <taxon>Bacillota</taxon>
        <taxon>Bacilli</taxon>
        <taxon>Bacillales</taxon>
        <taxon>Bacillaceae</taxon>
        <taxon>Bacillus</taxon>
        <taxon>Bacillus cereus group</taxon>
    </lineage>
</organism>
<dbReference type="AlphaFoldDB" id="A0A1S9THB2"/>